<dbReference type="AlphaFoldDB" id="A0A6B8VNA1"/>
<keyword evidence="2 4" id="KW-0378">Hydrolase</keyword>
<proteinExistence type="inferred from homology"/>
<reference evidence="5" key="1">
    <citation type="submission" date="2019-11" db="EMBL/GenBank/DDBJ databases">
        <title>Complete genome sequence of Corynebacterium kalinowskii 1959, a novel Corynebacterium species isolated from soil of a small paddock in Vilsendorf, Germany.</title>
        <authorList>
            <person name="Schaffert L."/>
            <person name="Ruwe M."/>
            <person name="Milse J."/>
            <person name="Hanuschka K."/>
            <person name="Ortseifen V."/>
            <person name="Droste J."/>
            <person name="Brandt D."/>
            <person name="Schlueter L."/>
            <person name="Kutter Y."/>
            <person name="Vinke S."/>
            <person name="Viehoefer P."/>
            <person name="Jacob L."/>
            <person name="Luebke N.-C."/>
            <person name="Schulte-Berndt E."/>
            <person name="Hain C."/>
            <person name="Linder M."/>
            <person name="Schmidt P."/>
            <person name="Wollenschlaeger L."/>
            <person name="Luttermann T."/>
            <person name="Thieme E."/>
            <person name="Hassa J."/>
            <person name="Haak M."/>
            <person name="Wittchen M."/>
            <person name="Mentz A."/>
            <person name="Persicke M."/>
            <person name="Busche T."/>
            <person name="Ruckert C."/>
        </authorList>
    </citation>
    <scope>NUCLEOTIDE SEQUENCE [LARGE SCALE GENOMIC DNA]</scope>
    <source>
        <strain evidence="5">1959</strain>
    </source>
</reference>
<sequence>MFKKVGWISAVVLVGAGVASLATAAVSNTDSFQSRQIAPPLTLSPATRTLPAAGGAATDVDKLRAQIEQKASDPRLGKLSGIVTDAQGNVVWERGTEVPAKPASTTKILTAAAALLTLDLNDRIETQVVRADAGTVVIRAAGDVMMTDEQLDELAQQIGAADTVLIDTSLWSSETFVNGWGRENIAAGYIAPMEPAMLYGGRIGGHSGDLTRSTTPAEDVAKALASRLGATSGKGQAPANAEVVASVQSDPLWQRLETMMENSDNVMAEAVGREVALKRGTGNSVAAAVQATQDALKEAGFDLTGLELKDNSGLTETNYNTPRLLQDLLHRAVTDAKLRPLLDTLPIAAANGTLENRYHDTAGQGWVRAKTGTLTGVSALAGIVTARDGNSYTFALLSNESDILAARAALDELVSGLR</sequence>
<dbReference type="Gene3D" id="3.40.710.10">
    <property type="entry name" value="DD-peptidase/beta-lactamase superfamily"/>
    <property type="match status" value="2"/>
</dbReference>
<dbReference type="Proteomes" id="UP000427071">
    <property type="component" value="Chromosome"/>
</dbReference>
<dbReference type="GO" id="GO:0009002">
    <property type="term" value="F:serine-type D-Ala-D-Ala carboxypeptidase activity"/>
    <property type="evidence" value="ECO:0007669"/>
    <property type="project" value="UniProtKB-EC"/>
</dbReference>
<dbReference type="SUPFAM" id="SSF56601">
    <property type="entry name" value="beta-lactamase/transpeptidase-like"/>
    <property type="match status" value="1"/>
</dbReference>
<evidence type="ECO:0000313" key="4">
    <source>
        <dbReference type="EMBL" id="QGU01251.1"/>
    </source>
</evidence>
<evidence type="ECO:0000256" key="3">
    <source>
        <dbReference type="SAM" id="SignalP"/>
    </source>
</evidence>
<name>A0A6B8VNA1_9CORY</name>
<comment type="similarity">
    <text evidence="1">Belongs to the peptidase S13 family.</text>
</comment>
<keyword evidence="3" id="KW-0732">Signal</keyword>
<dbReference type="NCBIfam" id="TIGR00666">
    <property type="entry name" value="PBP4"/>
    <property type="match status" value="1"/>
</dbReference>
<gene>
    <name evidence="4" type="primary">dacC</name>
    <name evidence="4" type="ORF">CKALI_01760</name>
</gene>
<evidence type="ECO:0000256" key="1">
    <source>
        <dbReference type="ARBA" id="ARBA00006096"/>
    </source>
</evidence>
<dbReference type="KEGG" id="ckw:CKALI_01760"/>
<dbReference type="GO" id="GO:0006508">
    <property type="term" value="P:proteolysis"/>
    <property type="evidence" value="ECO:0007669"/>
    <property type="project" value="InterPro"/>
</dbReference>
<protein>
    <submittedName>
        <fullName evidence="4">D-alanyl-D-alanine carboxypeptidase DacC</fullName>
        <ecNumber evidence="4">3.4.16.4</ecNumber>
    </submittedName>
</protein>
<keyword evidence="4" id="KW-0645">Protease</keyword>
<dbReference type="EMBL" id="CP046452">
    <property type="protein sequence ID" value="QGU01251.1"/>
    <property type="molecule type" value="Genomic_DNA"/>
</dbReference>
<dbReference type="PRINTS" id="PR00922">
    <property type="entry name" value="DADACBPTASE3"/>
</dbReference>
<evidence type="ECO:0000256" key="2">
    <source>
        <dbReference type="ARBA" id="ARBA00022801"/>
    </source>
</evidence>
<dbReference type="PANTHER" id="PTHR30023">
    <property type="entry name" value="D-ALANYL-D-ALANINE CARBOXYPEPTIDASE"/>
    <property type="match status" value="1"/>
</dbReference>
<dbReference type="EC" id="3.4.16.4" evidence="4"/>
<dbReference type="InterPro" id="IPR012338">
    <property type="entry name" value="Beta-lactam/transpept-like"/>
</dbReference>
<feature type="chain" id="PRO_5025348125" evidence="3">
    <location>
        <begin position="25"/>
        <end position="418"/>
    </location>
</feature>
<accession>A0A6B8VNA1</accession>
<keyword evidence="4" id="KW-0121">Carboxypeptidase</keyword>
<dbReference type="PANTHER" id="PTHR30023:SF0">
    <property type="entry name" value="PENICILLIN-SENSITIVE CARBOXYPEPTIDASE A"/>
    <property type="match status" value="1"/>
</dbReference>
<dbReference type="InterPro" id="IPR000667">
    <property type="entry name" value="Peptidase_S13"/>
</dbReference>
<evidence type="ECO:0000313" key="5">
    <source>
        <dbReference type="Proteomes" id="UP000427071"/>
    </source>
</evidence>
<keyword evidence="5" id="KW-1185">Reference proteome</keyword>
<feature type="signal peptide" evidence="3">
    <location>
        <begin position="1"/>
        <end position="24"/>
    </location>
</feature>
<dbReference type="Pfam" id="PF02113">
    <property type="entry name" value="Peptidase_S13"/>
    <property type="match status" value="2"/>
</dbReference>
<organism evidence="4 5">
    <name type="scientific">Corynebacterium kalinowskii</name>
    <dbReference type="NCBI Taxonomy" id="2675216"/>
    <lineage>
        <taxon>Bacteria</taxon>
        <taxon>Bacillati</taxon>
        <taxon>Actinomycetota</taxon>
        <taxon>Actinomycetes</taxon>
        <taxon>Mycobacteriales</taxon>
        <taxon>Corynebacteriaceae</taxon>
        <taxon>Corynebacterium</taxon>
    </lineage>
</organism>
<dbReference type="GO" id="GO:0000270">
    <property type="term" value="P:peptidoglycan metabolic process"/>
    <property type="evidence" value="ECO:0007669"/>
    <property type="project" value="TreeGrafter"/>
</dbReference>
<dbReference type="RefSeq" id="WP_231580506.1">
    <property type="nucleotide sequence ID" value="NZ_CP046452.1"/>
</dbReference>